<dbReference type="Proteomes" id="UP000887565">
    <property type="component" value="Unplaced"/>
</dbReference>
<proteinExistence type="predicted"/>
<name>A0A915HMS1_ROMCU</name>
<evidence type="ECO:0000313" key="1">
    <source>
        <dbReference type="Proteomes" id="UP000887565"/>
    </source>
</evidence>
<organism evidence="1 2">
    <name type="scientific">Romanomermis culicivorax</name>
    <name type="common">Nematode worm</name>
    <dbReference type="NCBI Taxonomy" id="13658"/>
    <lineage>
        <taxon>Eukaryota</taxon>
        <taxon>Metazoa</taxon>
        <taxon>Ecdysozoa</taxon>
        <taxon>Nematoda</taxon>
        <taxon>Enoplea</taxon>
        <taxon>Dorylaimia</taxon>
        <taxon>Mermithida</taxon>
        <taxon>Mermithoidea</taxon>
        <taxon>Mermithidae</taxon>
        <taxon>Romanomermis</taxon>
    </lineage>
</organism>
<dbReference type="AlphaFoldDB" id="A0A915HMS1"/>
<sequence length="85" mass="9721">MRHIYTLNQTLRETEPALAFSQPPAHIKAKAPSMDTLYNNEFSRTTCGEDEIASTIPQRRLPPGVNPFGFLDYPPDDYYEHPSPR</sequence>
<reference evidence="2" key="1">
    <citation type="submission" date="2022-11" db="UniProtKB">
        <authorList>
            <consortium name="WormBaseParasite"/>
        </authorList>
    </citation>
    <scope>IDENTIFICATION</scope>
</reference>
<keyword evidence="1" id="KW-1185">Reference proteome</keyword>
<dbReference type="WBParaSite" id="nRc.2.0.1.t02811-RA">
    <property type="protein sequence ID" value="nRc.2.0.1.t02811-RA"/>
    <property type="gene ID" value="nRc.2.0.1.g02811"/>
</dbReference>
<protein>
    <submittedName>
        <fullName evidence="2">Uncharacterized protein</fullName>
    </submittedName>
</protein>
<accession>A0A915HMS1</accession>
<evidence type="ECO:0000313" key="2">
    <source>
        <dbReference type="WBParaSite" id="nRc.2.0.1.t02811-RA"/>
    </source>
</evidence>